<evidence type="ECO:0000256" key="1">
    <source>
        <dbReference type="SAM" id="MobiDB-lite"/>
    </source>
</evidence>
<feature type="region of interest" description="Disordered" evidence="1">
    <location>
        <begin position="190"/>
        <end position="223"/>
    </location>
</feature>
<feature type="compositionally biased region" description="Acidic residues" evidence="1">
    <location>
        <begin position="479"/>
        <end position="517"/>
    </location>
</feature>
<gene>
    <name evidence="2" type="ORF">NLI96_g5939</name>
</gene>
<proteinExistence type="predicted"/>
<evidence type="ECO:0000313" key="2">
    <source>
        <dbReference type="EMBL" id="KAJ3484012.1"/>
    </source>
</evidence>
<feature type="compositionally biased region" description="Basic and acidic residues" evidence="1">
    <location>
        <begin position="149"/>
        <end position="173"/>
    </location>
</feature>
<accession>A0AAD5YIK9</accession>
<dbReference type="Proteomes" id="UP001212997">
    <property type="component" value="Unassembled WGS sequence"/>
</dbReference>
<feature type="compositionally biased region" description="Acidic residues" evidence="1">
    <location>
        <begin position="208"/>
        <end position="223"/>
    </location>
</feature>
<evidence type="ECO:0000313" key="3">
    <source>
        <dbReference type="Proteomes" id="UP001212997"/>
    </source>
</evidence>
<evidence type="ECO:0008006" key="4">
    <source>
        <dbReference type="Google" id="ProtNLM"/>
    </source>
</evidence>
<protein>
    <recommendedName>
        <fullName evidence="4">F-box domain-containing protein</fullName>
    </recommendedName>
</protein>
<name>A0AAD5YIK9_9APHY</name>
<feature type="region of interest" description="Disordered" evidence="1">
    <location>
        <begin position="471"/>
        <end position="517"/>
    </location>
</feature>
<organism evidence="2 3">
    <name type="scientific">Meripilus lineatus</name>
    <dbReference type="NCBI Taxonomy" id="2056292"/>
    <lineage>
        <taxon>Eukaryota</taxon>
        <taxon>Fungi</taxon>
        <taxon>Dikarya</taxon>
        <taxon>Basidiomycota</taxon>
        <taxon>Agaricomycotina</taxon>
        <taxon>Agaricomycetes</taxon>
        <taxon>Polyporales</taxon>
        <taxon>Meripilaceae</taxon>
        <taxon>Meripilus</taxon>
    </lineage>
</organism>
<reference evidence="2" key="1">
    <citation type="submission" date="2022-07" db="EMBL/GenBank/DDBJ databases">
        <title>Genome Sequence of Physisporinus lineatus.</title>
        <authorList>
            <person name="Buettner E."/>
        </authorList>
    </citation>
    <scope>NUCLEOTIDE SEQUENCE</scope>
    <source>
        <strain evidence="2">VT162</strain>
    </source>
</reference>
<keyword evidence="3" id="KW-1185">Reference proteome</keyword>
<dbReference type="AlphaFoldDB" id="A0AAD5YIK9"/>
<sequence length="517" mass="58747">MIPTLPPELLSQIASELHDDKRALAAAAIVSTAWLGSFREILFKKIRVCENQHKRFLDVALFLEDAPSVRPLIVELELRGDIKKWVLQRILASLPRISSIDFRGAFLPEKVGKALSQVKFSPLRLDSLRLRLDENMSWACSDDEEDIDFTSKPDDGDSETDQRPKDRYQDRDTMGTTIFPATQVAPNMAGWRNTYFPTDPNPPNNEGQPEDDDSDDDNDEPEGLEDAKALVDVLMLFSHATKFHLEYSWNLDPWVFPASELERMLPDTGILSVEAFTLSQDETQSLTFAFLRRLLNFDTLRTMTVGLGSIPDREEWRSLLRSGTNLTSLALTVDDENDDEDDNGSFDSEESDADSEIVWSWKAVRSVIAHNASQIRHLTIAIGICPASSHRIFQCLKLIEWDWLEDRISSHYPNLETLTFLYNVKKKDGANPGTVQDEVLVKFIEKKLATLTPRGIVRVRDNKSTLQNIYPWYGRPDSSSEEDGTDSEIENDSGGEWEEWEDDPDESDDDSDLSSYF</sequence>
<dbReference type="EMBL" id="JANAWD010000205">
    <property type="protein sequence ID" value="KAJ3484012.1"/>
    <property type="molecule type" value="Genomic_DNA"/>
</dbReference>
<comment type="caution">
    <text evidence="2">The sequence shown here is derived from an EMBL/GenBank/DDBJ whole genome shotgun (WGS) entry which is preliminary data.</text>
</comment>
<feature type="region of interest" description="Disordered" evidence="1">
    <location>
        <begin position="144"/>
        <end position="174"/>
    </location>
</feature>